<dbReference type="GO" id="GO:0005886">
    <property type="term" value="C:plasma membrane"/>
    <property type="evidence" value="ECO:0007669"/>
    <property type="project" value="UniProtKB-ARBA"/>
</dbReference>
<comment type="subcellular location">
    <subcellularLocation>
        <location evidence="1">Membrane</location>
        <topology evidence="1">Multi-pass membrane protein</topology>
    </subcellularLocation>
</comment>
<keyword evidence="2 5" id="KW-0812">Transmembrane</keyword>
<gene>
    <name evidence="6" type="ORF">EVC35_03855</name>
</gene>
<dbReference type="AlphaFoldDB" id="A0AAJ1RAB5"/>
<accession>A0AAJ1RAB5</accession>
<protein>
    <submittedName>
        <fullName evidence="6">Cobalt ABC transporter permease</fullName>
    </submittedName>
</protein>
<sequence>MKPALKFILVFIIGLELAFVRSLWLNILTIFAALLYLFIKKISLKKYLWLAIIGIMPAVGSWYMYFNLSSDHSEIFAWIMATRVYAYIFLGSIIAYSQTTTELMRSLEQDLKLNPTFVYGILGALNFLPKMDRQIKIIKASGKMRGVRLTIFSPQLYMKAIYNSIVWSNNLSQAMYAHGFLEGAARTQYNKKPLQLKEISEFFALIILSVLAALIK</sequence>
<evidence type="ECO:0000256" key="5">
    <source>
        <dbReference type="SAM" id="Phobius"/>
    </source>
</evidence>
<proteinExistence type="predicted"/>
<name>A0AAJ1RAB5_9LACO</name>
<evidence type="ECO:0000256" key="4">
    <source>
        <dbReference type="ARBA" id="ARBA00023136"/>
    </source>
</evidence>
<keyword evidence="3 5" id="KW-1133">Transmembrane helix</keyword>
<dbReference type="InterPro" id="IPR003339">
    <property type="entry name" value="ABC/ECF_trnsptr_transmembrane"/>
</dbReference>
<comment type="caution">
    <text evidence="6">The sequence shown here is derived from an EMBL/GenBank/DDBJ whole genome shotgun (WGS) entry which is preliminary data.</text>
</comment>
<reference evidence="6" key="1">
    <citation type="submission" date="2019-01" db="EMBL/GenBank/DDBJ databases">
        <title>Oenococcus sicerae UCMA17102.</title>
        <authorList>
            <person name="Cousin F.J."/>
            <person name="Le Guellec R."/>
            <person name="Cretenet M."/>
        </authorList>
    </citation>
    <scope>NUCLEOTIDE SEQUENCE</scope>
    <source>
        <strain evidence="6">UCMA17102</strain>
    </source>
</reference>
<evidence type="ECO:0000256" key="1">
    <source>
        <dbReference type="ARBA" id="ARBA00004141"/>
    </source>
</evidence>
<evidence type="ECO:0000313" key="6">
    <source>
        <dbReference type="EMBL" id="MDN6900140.1"/>
    </source>
</evidence>
<evidence type="ECO:0000256" key="3">
    <source>
        <dbReference type="ARBA" id="ARBA00022989"/>
    </source>
</evidence>
<organism evidence="6 7">
    <name type="scientific">Oenococcus sicerae</name>
    <dbReference type="NCBI Taxonomy" id="2203724"/>
    <lineage>
        <taxon>Bacteria</taxon>
        <taxon>Bacillati</taxon>
        <taxon>Bacillota</taxon>
        <taxon>Bacilli</taxon>
        <taxon>Lactobacillales</taxon>
        <taxon>Lactobacillaceae</taxon>
        <taxon>Oenococcus</taxon>
    </lineage>
</organism>
<dbReference type="EMBL" id="SDWY01000002">
    <property type="protein sequence ID" value="MDN6900140.1"/>
    <property type="molecule type" value="Genomic_DNA"/>
</dbReference>
<feature type="transmembrane region" description="Helical" evidence="5">
    <location>
        <begin position="6"/>
        <end position="39"/>
    </location>
</feature>
<evidence type="ECO:0000313" key="7">
    <source>
        <dbReference type="Proteomes" id="UP001167919"/>
    </source>
</evidence>
<dbReference type="RefSeq" id="WP_301711054.1">
    <property type="nucleotide sequence ID" value="NZ_SDWY01000002.1"/>
</dbReference>
<feature type="transmembrane region" description="Helical" evidence="5">
    <location>
        <begin position="46"/>
        <end position="63"/>
    </location>
</feature>
<keyword evidence="4 5" id="KW-0472">Membrane</keyword>
<dbReference type="CDD" id="cd16914">
    <property type="entry name" value="EcfT"/>
    <property type="match status" value="1"/>
</dbReference>
<evidence type="ECO:0000256" key="2">
    <source>
        <dbReference type="ARBA" id="ARBA00022692"/>
    </source>
</evidence>
<feature type="transmembrane region" description="Helical" evidence="5">
    <location>
        <begin position="199"/>
        <end position="215"/>
    </location>
</feature>
<feature type="transmembrane region" description="Helical" evidence="5">
    <location>
        <begin position="75"/>
        <end position="96"/>
    </location>
</feature>
<dbReference type="Proteomes" id="UP001167919">
    <property type="component" value="Unassembled WGS sequence"/>
</dbReference>